<proteinExistence type="predicted"/>
<gene>
    <name evidence="1" type="ORF">CC80DRAFT_261558</name>
</gene>
<evidence type="ECO:0000313" key="2">
    <source>
        <dbReference type="Proteomes" id="UP000800035"/>
    </source>
</evidence>
<dbReference type="AlphaFoldDB" id="A0A6A5U6X6"/>
<dbReference type="Proteomes" id="UP000800035">
    <property type="component" value="Unassembled WGS sequence"/>
</dbReference>
<keyword evidence="2" id="KW-1185">Reference proteome</keyword>
<name>A0A6A5U6X6_9PLEO</name>
<dbReference type="EMBL" id="ML976982">
    <property type="protein sequence ID" value="KAF1960625.1"/>
    <property type="molecule type" value="Genomic_DNA"/>
</dbReference>
<reference evidence="1" key="1">
    <citation type="journal article" date="2020" name="Stud. Mycol.">
        <title>101 Dothideomycetes genomes: a test case for predicting lifestyles and emergence of pathogens.</title>
        <authorList>
            <person name="Haridas S."/>
            <person name="Albert R."/>
            <person name="Binder M."/>
            <person name="Bloem J."/>
            <person name="Labutti K."/>
            <person name="Salamov A."/>
            <person name="Andreopoulos B."/>
            <person name="Baker S."/>
            <person name="Barry K."/>
            <person name="Bills G."/>
            <person name="Bluhm B."/>
            <person name="Cannon C."/>
            <person name="Castanera R."/>
            <person name="Culley D."/>
            <person name="Daum C."/>
            <person name="Ezra D."/>
            <person name="Gonzalez J."/>
            <person name="Henrissat B."/>
            <person name="Kuo A."/>
            <person name="Liang C."/>
            <person name="Lipzen A."/>
            <person name="Lutzoni F."/>
            <person name="Magnuson J."/>
            <person name="Mondo S."/>
            <person name="Nolan M."/>
            <person name="Ohm R."/>
            <person name="Pangilinan J."/>
            <person name="Park H.-J."/>
            <person name="Ramirez L."/>
            <person name="Alfaro M."/>
            <person name="Sun H."/>
            <person name="Tritt A."/>
            <person name="Yoshinaga Y."/>
            <person name="Zwiers L.-H."/>
            <person name="Turgeon B."/>
            <person name="Goodwin S."/>
            <person name="Spatafora J."/>
            <person name="Crous P."/>
            <person name="Grigoriev I."/>
        </authorList>
    </citation>
    <scope>NUCLEOTIDE SEQUENCE</scope>
    <source>
        <strain evidence="1">CBS 675.92</strain>
    </source>
</reference>
<accession>A0A6A5U6X6</accession>
<sequence>MTLDQHITPSRAPWLSETGSVPFLEQRGNRALYARGDLETLRWTVLEGRAKRHRRTATVEIALTTKRMPLLKTYDVWTARRPRILYDRRRPHARFSCSMLPIDSTTHVRTRNDIGAWVSLARHKGKNMDVRDASRPSATRWQGTSCRTHSSRRRVWACSPSRTDQSLGLPRPKPRRYYDTRHNIDSETRQTLRECVCSDARSVFGRAPLTLYGRIHLTLSRRLTT</sequence>
<protein>
    <submittedName>
        <fullName evidence="1">Uncharacterized protein</fullName>
    </submittedName>
</protein>
<evidence type="ECO:0000313" key="1">
    <source>
        <dbReference type="EMBL" id="KAF1960625.1"/>
    </source>
</evidence>
<organism evidence="1 2">
    <name type="scientific">Byssothecium circinans</name>
    <dbReference type="NCBI Taxonomy" id="147558"/>
    <lineage>
        <taxon>Eukaryota</taxon>
        <taxon>Fungi</taxon>
        <taxon>Dikarya</taxon>
        <taxon>Ascomycota</taxon>
        <taxon>Pezizomycotina</taxon>
        <taxon>Dothideomycetes</taxon>
        <taxon>Pleosporomycetidae</taxon>
        <taxon>Pleosporales</taxon>
        <taxon>Massarineae</taxon>
        <taxon>Massarinaceae</taxon>
        <taxon>Byssothecium</taxon>
    </lineage>
</organism>